<name>A0ABV8FFN8_9ACTN</name>
<evidence type="ECO:0000313" key="2">
    <source>
        <dbReference type="Proteomes" id="UP001595698"/>
    </source>
</evidence>
<dbReference type="EMBL" id="JBHSBC010000056">
    <property type="protein sequence ID" value="MFC3986480.1"/>
    <property type="molecule type" value="Genomic_DNA"/>
</dbReference>
<sequence length="74" mass="8247">MTTPLSGSPDVARVKLAGAREHLGRHPIPDPDRVHEALDMIPLLVARLEAAYQQIDQLRVELSKAKESKWEPTP</sequence>
<dbReference type="RefSeq" id="WP_386196754.1">
    <property type="nucleotide sequence ID" value="NZ_JBHSBC010000056.1"/>
</dbReference>
<reference evidence="2" key="1">
    <citation type="journal article" date="2019" name="Int. J. Syst. Evol. Microbiol.">
        <title>The Global Catalogue of Microorganisms (GCM) 10K type strain sequencing project: providing services to taxonomists for standard genome sequencing and annotation.</title>
        <authorList>
            <consortium name="The Broad Institute Genomics Platform"/>
            <consortium name="The Broad Institute Genome Sequencing Center for Infectious Disease"/>
            <person name="Wu L."/>
            <person name="Ma J."/>
        </authorList>
    </citation>
    <scope>NUCLEOTIDE SEQUENCE [LARGE SCALE GENOMIC DNA]</scope>
    <source>
        <strain evidence="2">TBRC 7912</strain>
    </source>
</reference>
<accession>A0ABV8FFN8</accession>
<proteinExistence type="predicted"/>
<keyword evidence="2" id="KW-1185">Reference proteome</keyword>
<comment type="caution">
    <text evidence="1">The sequence shown here is derived from an EMBL/GenBank/DDBJ whole genome shotgun (WGS) entry which is preliminary data.</text>
</comment>
<gene>
    <name evidence="1" type="ORF">ACFOYY_40555</name>
</gene>
<organism evidence="1 2">
    <name type="scientific">Streptosporangium jomthongense</name>
    <dbReference type="NCBI Taxonomy" id="1193683"/>
    <lineage>
        <taxon>Bacteria</taxon>
        <taxon>Bacillati</taxon>
        <taxon>Actinomycetota</taxon>
        <taxon>Actinomycetes</taxon>
        <taxon>Streptosporangiales</taxon>
        <taxon>Streptosporangiaceae</taxon>
        <taxon>Streptosporangium</taxon>
    </lineage>
</organism>
<protein>
    <submittedName>
        <fullName evidence="1">Uncharacterized protein</fullName>
    </submittedName>
</protein>
<dbReference type="Proteomes" id="UP001595698">
    <property type="component" value="Unassembled WGS sequence"/>
</dbReference>
<evidence type="ECO:0000313" key="1">
    <source>
        <dbReference type="EMBL" id="MFC3986480.1"/>
    </source>
</evidence>